<accession>A0A1Q8R2F1</accession>
<dbReference type="Pfam" id="PF02589">
    <property type="entry name" value="LUD_dom"/>
    <property type="match status" value="1"/>
</dbReference>
<evidence type="ECO:0000256" key="3">
    <source>
        <dbReference type="ARBA" id="ARBA00022723"/>
    </source>
</evidence>
<dbReference type="InterPro" id="IPR017900">
    <property type="entry name" value="4Fe4S_Fe_S_CS"/>
</dbReference>
<keyword evidence="5" id="KW-0249">Electron transport</keyword>
<evidence type="ECO:0000256" key="6">
    <source>
        <dbReference type="ARBA" id="ARBA00023004"/>
    </source>
</evidence>
<dbReference type="PANTHER" id="PTHR47153:SF2">
    <property type="entry name" value="LACTATE UTILIZATION PROTEIN B"/>
    <property type="match status" value="1"/>
</dbReference>
<dbReference type="Pfam" id="PF13183">
    <property type="entry name" value="Fer4_8"/>
    <property type="match status" value="1"/>
</dbReference>
<gene>
    <name evidence="9" type="ORF">DSOL_0492</name>
</gene>
<dbReference type="Pfam" id="PF02754">
    <property type="entry name" value="CCG"/>
    <property type="match status" value="2"/>
</dbReference>
<keyword evidence="4" id="KW-0677">Repeat</keyword>
<dbReference type="RefSeq" id="WP_075363293.1">
    <property type="nucleotide sequence ID" value="NZ_MLBF01000002.1"/>
</dbReference>
<sequence length="722" mass="79912">MADKQFKHKIDEALGNNVLRGALGRFGDAYTLARAKAYDGYDFNSIRENIAEVKSYAASHLDDMLDQFEKQASARGAKVYRATTGEDAKTYILELAKRLGVKRIVKSKSMASEEILLNKTLLAEGMDVQETDLGEWIVQLAGQHPSHMVLPAIHMTKEEVADTFTNHLNRLNEPEISELVKTARVELRKKFLEADMGISGANMAIAETGTLIMLTNEGNARLTSTLPPVHVYVVGIEKLVPKFEDATHILQALPRSATGQQITSYVSMVTGATPAYLPDGTVQDKEFHIILMDNGRRKMYSDEKFKKTFQCIRCASCLNVCPAFQLVGGHVYGHIYTGGIGTILTNFLNSEKDAKNPQNLCLQCGKCSEVCPGKLDIPQMILEIRNRMGEKDGLPFTQKFALDVVSNRRLFHSMLRIASVAQKPFTKGQPVIRHLPMFLSGLTEKKSLPAVAKVPFRDVFKTIKQDVKKRKGTIALYAGCLLDFVYPKIAEGVIIALNEKGFEVVFPEGQSCCGAPATYMGDRKNARKCAIMNIEALEAEKVDYVVSACPTCTHALIESYKELLQDDPALAARAEELSRKSRDFSKLLFDLGGLPPGGDGAPLKITYHDSCHLKRSMGVYAEPRKILTDTSGVELIEMKESDRCCGFAGSYSIKFPEMSGPILDRKLKNIEETGADVVVVDCPGCLMQISGGLDKQNPKIKVIHTAELLLEKRKKKQNKYKK</sequence>
<keyword evidence="10" id="KW-1185">Reference proteome</keyword>
<dbReference type="EMBL" id="MLBF01000002">
    <property type="protein sequence ID" value="OLN33782.1"/>
    <property type="molecule type" value="Genomic_DNA"/>
</dbReference>
<dbReference type="InterPro" id="IPR037171">
    <property type="entry name" value="NagB/RpiA_transferase-like"/>
</dbReference>
<dbReference type="InterPro" id="IPR024185">
    <property type="entry name" value="FTHF_cligase-like_sf"/>
</dbReference>
<dbReference type="InterPro" id="IPR004017">
    <property type="entry name" value="Cys_rich_dom"/>
</dbReference>
<feature type="domain" description="4Fe-4S ferredoxin-type" evidence="8">
    <location>
        <begin position="351"/>
        <end position="380"/>
    </location>
</feature>
<dbReference type="OrthoDB" id="5241828at2"/>
<dbReference type="InterPro" id="IPR003741">
    <property type="entry name" value="LUD_dom"/>
</dbReference>
<keyword evidence="6" id="KW-0408">Iron</keyword>
<keyword evidence="7" id="KW-0411">Iron-sulfur</keyword>
<keyword evidence="1" id="KW-0813">Transport</keyword>
<protein>
    <submittedName>
        <fullName evidence="9">Putative L-lactate dehydrogenase</fullName>
    </submittedName>
</protein>
<dbReference type="Gene3D" id="1.10.1060.10">
    <property type="entry name" value="Alpha-helical ferredoxin"/>
    <property type="match status" value="1"/>
</dbReference>
<dbReference type="PANTHER" id="PTHR47153">
    <property type="entry name" value="LACTATE UTILIZATION PROTEIN B"/>
    <property type="match status" value="1"/>
</dbReference>
<evidence type="ECO:0000256" key="2">
    <source>
        <dbReference type="ARBA" id="ARBA00022485"/>
    </source>
</evidence>
<dbReference type="Gene3D" id="3.40.50.10420">
    <property type="entry name" value="NagB/RpiA/CoA transferase-like"/>
    <property type="match status" value="1"/>
</dbReference>
<organism evidence="9 10">
    <name type="scientific">Desulfosporosinus metallidurans</name>
    <dbReference type="NCBI Taxonomy" id="1888891"/>
    <lineage>
        <taxon>Bacteria</taxon>
        <taxon>Bacillati</taxon>
        <taxon>Bacillota</taxon>
        <taxon>Clostridia</taxon>
        <taxon>Eubacteriales</taxon>
        <taxon>Desulfitobacteriaceae</taxon>
        <taxon>Desulfosporosinus</taxon>
    </lineage>
</organism>
<keyword evidence="2" id="KW-0004">4Fe-4S</keyword>
<dbReference type="Proteomes" id="UP000186102">
    <property type="component" value="Unassembled WGS sequence"/>
</dbReference>
<dbReference type="GO" id="GO:0046872">
    <property type="term" value="F:metal ion binding"/>
    <property type="evidence" value="ECO:0007669"/>
    <property type="project" value="UniProtKB-KW"/>
</dbReference>
<keyword evidence="3" id="KW-0479">Metal-binding</keyword>
<evidence type="ECO:0000313" key="10">
    <source>
        <dbReference type="Proteomes" id="UP000186102"/>
    </source>
</evidence>
<evidence type="ECO:0000256" key="1">
    <source>
        <dbReference type="ARBA" id="ARBA00022448"/>
    </source>
</evidence>
<dbReference type="InterPro" id="IPR004452">
    <property type="entry name" value="LutB/LldF"/>
</dbReference>
<reference evidence="9 10" key="1">
    <citation type="submission" date="2016-09" db="EMBL/GenBank/DDBJ databases">
        <title>Complete genome of Desulfosporosinus sp. OL.</title>
        <authorList>
            <person name="Mardanov A."/>
            <person name="Beletsky A."/>
            <person name="Panova A."/>
            <person name="Karnachuk O."/>
            <person name="Ravin N."/>
        </authorList>
    </citation>
    <scope>NUCLEOTIDE SEQUENCE [LARGE SCALE GENOMIC DNA]</scope>
    <source>
        <strain evidence="9 10">OL</strain>
    </source>
</reference>
<name>A0A1Q8R2F1_9FIRM</name>
<dbReference type="GO" id="GO:0016491">
    <property type="term" value="F:oxidoreductase activity"/>
    <property type="evidence" value="ECO:0007669"/>
    <property type="project" value="UniProtKB-ARBA"/>
</dbReference>
<comment type="caution">
    <text evidence="9">The sequence shown here is derived from an EMBL/GenBank/DDBJ whole genome shotgun (WGS) entry which is preliminary data.</text>
</comment>
<dbReference type="PROSITE" id="PS00198">
    <property type="entry name" value="4FE4S_FER_1"/>
    <property type="match status" value="1"/>
</dbReference>
<dbReference type="InterPro" id="IPR017896">
    <property type="entry name" value="4Fe4S_Fe-S-bd"/>
</dbReference>
<dbReference type="PROSITE" id="PS51379">
    <property type="entry name" value="4FE4S_FER_2"/>
    <property type="match status" value="2"/>
</dbReference>
<dbReference type="AlphaFoldDB" id="A0A1Q8R2F1"/>
<evidence type="ECO:0000256" key="4">
    <source>
        <dbReference type="ARBA" id="ARBA00022737"/>
    </source>
</evidence>
<evidence type="ECO:0000256" key="5">
    <source>
        <dbReference type="ARBA" id="ARBA00022982"/>
    </source>
</evidence>
<dbReference type="SUPFAM" id="SSF100950">
    <property type="entry name" value="NagB/RpiA/CoA transferase-like"/>
    <property type="match status" value="1"/>
</dbReference>
<evidence type="ECO:0000256" key="7">
    <source>
        <dbReference type="ARBA" id="ARBA00023014"/>
    </source>
</evidence>
<dbReference type="NCBIfam" id="NF045670">
    <property type="entry name" value="quin_L_LdhH"/>
    <property type="match status" value="1"/>
</dbReference>
<dbReference type="InterPro" id="IPR054704">
    <property type="entry name" value="Quin_L_LdhH-like"/>
</dbReference>
<dbReference type="InterPro" id="IPR009051">
    <property type="entry name" value="Helical_ferredxn"/>
</dbReference>
<dbReference type="STRING" id="1888891.DSOL_0492"/>
<feature type="domain" description="4Fe-4S ferredoxin-type" evidence="8">
    <location>
        <begin position="301"/>
        <end position="329"/>
    </location>
</feature>
<evidence type="ECO:0000313" key="9">
    <source>
        <dbReference type="EMBL" id="OLN33782.1"/>
    </source>
</evidence>
<dbReference type="SUPFAM" id="SSF46548">
    <property type="entry name" value="alpha-helical ferredoxin"/>
    <property type="match status" value="1"/>
</dbReference>
<dbReference type="GO" id="GO:0051539">
    <property type="term" value="F:4 iron, 4 sulfur cluster binding"/>
    <property type="evidence" value="ECO:0007669"/>
    <property type="project" value="UniProtKB-KW"/>
</dbReference>
<evidence type="ECO:0000259" key="8">
    <source>
        <dbReference type="PROSITE" id="PS51379"/>
    </source>
</evidence>
<proteinExistence type="predicted"/>
<dbReference type="GO" id="GO:0006089">
    <property type="term" value="P:lactate metabolic process"/>
    <property type="evidence" value="ECO:0007669"/>
    <property type="project" value="InterPro"/>
</dbReference>